<evidence type="ECO:0000313" key="6">
    <source>
        <dbReference type="EMBL" id="ECV7039999.1"/>
    </source>
</evidence>
<dbReference type="EMBL" id="AAIEQN010000003">
    <property type="protein sequence ID" value="ECD4196465.1"/>
    <property type="molecule type" value="Genomic_DNA"/>
</dbReference>
<dbReference type="EMBL" id="AAGVCK010000020">
    <property type="protein sequence ID" value="EBS3167253.1"/>
    <property type="molecule type" value="Genomic_DNA"/>
</dbReference>
<evidence type="ECO:0000256" key="1">
    <source>
        <dbReference type="SAM" id="Phobius"/>
    </source>
</evidence>
<gene>
    <name evidence="3" type="ORF">DNZ40_06955</name>
    <name evidence="2" type="ORF">DSR33_21015</name>
    <name evidence="5" type="ORF">E0Y79_01990</name>
    <name evidence="4" type="ORF">EZ693_10445</name>
    <name evidence="6" type="ORF">ZU22_07495</name>
</gene>
<keyword evidence="1" id="KW-0472">Membrane</keyword>
<feature type="transmembrane region" description="Helical" evidence="1">
    <location>
        <begin position="26"/>
        <end position="48"/>
    </location>
</feature>
<comment type="caution">
    <text evidence="2">The sequence shown here is derived from an EMBL/GenBank/DDBJ whole genome shotgun (WGS) entry which is preliminary data.</text>
</comment>
<keyword evidence="1" id="KW-1133">Transmembrane helix</keyword>
<dbReference type="InterPro" id="IPR021877">
    <property type="entry name" value="DUF3487"/>
</dbReference>
<organism evidence="2">
    <name type="scientific">Salmonella muenchen</name>
    <dbReference type="NCBI Taxonomy" id="596"/>
    <lineage>
        <taxon>Bacteria</taxon>
        <taxon>Pseudomonadati</taxon>
        <taxon>Pseudomonadota</taxon>
        <taxon>Gammaproteobacteria</taxon>
        <taxon>Enterobacterales</taxon>
        <taxon>Enterobacteriaceae</taxon>
        <taxon>Salmonella</taxon>
    </lineage>
</organism>
<dbReference type="EMBL" id="AAKUAQ010000006">
    <property type="protein sequence ID" value="ECV7039999.1"/>
    <property type="molecule type" value="Genomic_DNA"/>
</dbReference>
<dbReference type="NCBIfam" id="TIGR03750">
    <property type="entry name" value="conj_TIGR03750"/>
    <property type="match status" value="1"/>
</dbReference>
<accession>A0A3U7XMZ1</accession>
<evidence type="ECO:0000313" key="4">
    <source>
        <dbReference type="EMBL" id="ECD3521675.1"/>
    </source>
</evidence>
<name>A0A3U7XMZ1_SALMU</name>
<evidence type="ECO:0000313" key="3">
    <source>
        <dbReference type="EMBL" id="EBV1813637.1"/>
    </source>
</evidence>
<evidence type="ECO:0000313" key="2">
    <source>
        <dbReference type="EMBL" id="EBS3167253.1"/>
    </source>
</evidence>
<protein>
    <submittedName>
        <fullName evidence="2">TIGR03750 family conjugal transfer protein</fullName>
    </submittedName>
</protein>
<dbReference type="EMBL" id="AAIEKX010000005">
    <property type="protein sequence ID" value="ECD3521675.1"/>
    <property type="molecule type" value="Genomic_DNA"/>
</dbReference>
<keyword evidence="1" id="KW-0812">Transmembrane</keyword>
<dbReference type="EMBL" id="AAHEJC010000004">
    <property type="protein sequence ID" value="EBV1813637.1"/>
    <property type="molecule type" value="Genomic_DNA"/>
</dbReference>
<proteinExistence type="predicted"/>
<sequence>MKTIEFLPDRLNAETVVFRGFTTPELGYAALIGAVSGLILSLIMMLVTGIGWPIIPTCTLITPLILIFIGGRFLVRFKRNKPNFYLYLRIQKILSHIGIGSKVLVRHDRRWSLRRSKPVRKGGI</sequence>
<dbReference type="AlphaFoldDB" id="A0A3U7XMZ1"/>
<reference evidence="2" key="1">
    <citation type="submission" date="2018-07" db="EMBL/GenBank/DDBJ databases">
        <authorList>
            <person name="Ashton P.M."/>
            <person name="Dallman T."/>
            <person name="Nair S."/>
            <person name="De Pinna E."/>
            <person name="Peters T."/>
            <person name="Grant K."/>
        </authorList>
    </citation>
    <scope>NUCLEOTIDE SEQUENCE</scope>
    <source>
        <strain evidence="6">14873</strain>
        <strain evidence="5">301730</strain>
        <strain evidence="4">329866</strain>
        <strain evidence="3">394012</strain>
        <strain evidence="2">488731</strain>
    </source>
</reference>
<dbReference type="Pfam" id="PF11990">
    <property type="entry name" value="DUF3487"/>
    <property type="match status" value="1"/>
</dbReference>
<evidence type="ECO:0000313" key="5">
    <source>
        <dbReference type="EMBL" id="ECD4196465.1"/>
    </source>
</evidence>
<feature type="transmembrane region" description="Helical" evidence="1">
    <location>
        <begin position="54"/>
        <end position="75"/>
    </location>
</feature>